<feature type="domain" description="DUF6745" evidence="1">
    <location>
        <begin position="167"/>
        <end position="334"/>
    </location>
</feature>
<protein>
    <recommendedName>
        <fullName evidence="1">DUF6745 domain-containing protein</fullName>
    </recommendedName>
</protein>
<sequence length="337" mass="38532">MAESLSASQKQLIISQNLNQWQNIGSKPLDLAQATIAIQALYKYAGLPQPEVRFFASPAAAREQIEQESMQSDCVLAELWDVLREDLWRSLSRSLGTLQPELTHSIKNPLADIWERSFQRIMLDGLMDILGDFLGDCLLPEWGISWAGMFATAHRLSVALPEEKYNLFCNYMQQVGWMFPYEGVAIAIQRPSIRRNSAGEIHGEGIPAIEFPDGFGVYAYRGINLPEQYGKVHPTNWRGEWLLEQRNAELRRVLIQGIGYERICQDLQAKECDRWQEYTLLQIESEIDVEPIHLLKMTCPSTDFIHVLRVPPDINSAREAIRWVNWGIDPTEFAVQS</sequence>
<organism evidence="2 3">
    <name type="scientific">Calothrix parietina FACHB-288</name>
    <dbReference type="NCBI Taxonomy" id="2692896"/>
    <lineage>
        <taxon>Bacteria</taxon>
        <taxon>Bacillati</taxon>
        <taxon>Cyanobacteriota</taxon>
        <taxon>Cyanophyceae</taxon>
        <taxon>Nostocales</taxon>
        <taxon>Calotrichaceae</taxon>
        <taxon>Calothrix</taxon>
    </lineage>
</organism>
<keyword evidence="3" id="KW-1185">Reference proteome</keyword>
<evidence type="ECO:0000313" key="2">
    <source>
        <dbReference type="EMBL" id="MBD2197325.1"/>
    </source>
</evidence>
<evidence type="ECO:0000259" key="1">
    <source>
        <dbReference type="Pfam" id="PF20530"/>
    </source>
</evidence>
<dbReference type="InterPro" id="IPR046633">
    <property type="entry name" value="DUF6745"/>
</dbReference>
<dbReference type="EMBL" id="JACJQH010000027">
    <property type="protein sequence ID" value="MBD2197325.1"/>
    <property type="molecule type" value="Genomic_DNA"/>
</dbReference>
<accession>A0ABR8ACX1</accession>
<dbReference type="RefSeq" id="WP_190549872.1">
    <property type="nucleotide sequence ID" value="NZ_CAWPNO010000059.1"/>
</dbReference>
<proteinExistence type="predicted"/>
<dbReference type="Pfam" id="PF20530">
    <property type="entry name" value="DUF6745"/>
    <property type="match status" value="1"/>
</dbReference>
<reference evidence="2 3" key="1">
    <citation type="journal article" date="2020" name="ISME J.">
        <title>Comparative genomics reveals insights into cyanobacterial evolution and habitat adaptation.</title>
        <authorList>
            <person name="Chen M.Y."/>
            <person name="Teng W.K."/>
            <person name="Zhao L."/>
            <person name="Hu C.X."/>
            <person name="Zhou Y.K."/>
            <person name="Han B.P."/>
            <person name="Song L.R."/>
            <person name="Shu W.S."/>
        </authorList>
    </citation>
    <scope>NUCLEOTIDE SEQUENCE [LARGE SCALE GENOMIC DNA]</scope>
    <source>
        <strain evidence="2 3">FACHB-288</strain>
    </source>
</reference>
<gene>
    <name evidence="2" type="ORF">H6G24_17765</name>
</gene>
<dbReference type="Proteomes" id="UP000658514">
    <property type="component" value="Unassembled WGS sequence"/>
</dbReference>
<evidence type="ECO:0000313" key="3">
    <source>
        <dbReference type="Proteomes" id="UP000658514"/>
    </source>
</evidence>
<name>A0ABR8ACX1_9CYAN</name>
<comment type="caution">
    <text evidence="2">The sequence shown here is derived from an EMBL/GenBank/DDBJ whole genome shotgun (WGS) entry which is preliminary data.</text>
</comment>